<feature type="compositionally biased region" description="Basic and acidic residues" evidence="1">
    <location>
        <begin position="409"/>
        <end position="422"/>
    </location>
</feature>
<accession>A0A2T7DH39</accession>
<dbReference type="Gramene" id="PUZ54896">
    <property type="protein sequence ID" value="PUZ54896"/>
    <property type="gene ID" value="GQ55_5G168500"/>
</dbReference>
<feature type="compositionally biased region" description="Basic and acidic residues" evidence="1">
    <location>
        <begin position="359"/>
        <end position="391"/>
    </location>
</feature>
<feature type="region of interest" description="Disordered" evidence="1">
    <location>
        <begin position="153"/>
        <end position="227"/>
    </location>
</feature>
<proteinExistence type="predicted"/>
<feature type="compositionally biased region" description="Basic and acidic residues" evidence="1">
    <location>
        <begin position="204"/>
        <end position="227"/>
    </location>
</feature>
<dbReference type="Proteomes" id="UP000244336">
    <property type="component" value="Chromosome 5"/>
</dbReference>
<evidence type="ECO:0000313" key="3">
    <source>
        <dbReference type="Proteomes" id="UP000244336"/>
    </source>
</evidence>
<gene>
    <name evidence="2" type="ORF">GQ55_5G168500</name>
</gene>
<organism evidence="2 3">
    <name type="scientific">Panicum hallii var. hallii</name>
    <dbReference type="NCBI Taxonomy" id="1504633"/>
    <lineage>
        <taxon>Eukaryota</taxon>
        <taxon>Viridiplantae</taxon>
        <taxon>Streptophyta</taxon>
        <taxon>Embryophyta</taxon>
        <taxon>Tracheophyta</taxon>
        <taxon>Spermatophyta</taxon>
        <taxon>Magnoliopsida</taxon>
        <taxon>Liliopsida</taxon>
        <taxon>Poales</taxon>
        <taxon>Poaceae</taxon>
        <taxon>PACMAD clade</taxon>
        <taxon>Panicoideae</taxon>
        <taxon>Panicodae</taxon>
        <taxon>Paniceae</taxon>
        <taxon>Panicinae</taxon>
        <taxon>Panicum</taxon>
        <taxon>Panicum sect. Panicum</taxon>
    </lineage>
</organism>
<sequence length="536" mass="59693">MNKKVATLYPENAHSDCTGDTRKRNAALVSDWNSAPVPWPRLILSIVGRNLQPVHEVNERRRRRPADLQRGGGHILRHRRPLPELLPLPGLHDQPDLGLHLLRLHHGLVVALHHHPQLHPLRDEHLVQPLLRVHRPAHHRHPRRDRLQRRVPPAVRHERARRAVPQHLHLRRPRRHHQPAPARPVQEPLREQRLQRRLAPALEPLRRVGVGRDGRAHGPEERVPAPLEPRRDLPQLLRRHRARAAEAEEDHAPWRLRVQPRQALVLPLASPLLADQRPDAEQPRHGLAGAGAPLLDRLHGAGLQPLERVHQYPLRSGQLLKETNGGLVLLVARTKQDRRQVGRRDRVDAWEVQQGAPHVPERDVGPHDGDVQVGSERRGARREEQVGRESELLSGVERAPAEEVDDERLDGREGPHEREERGVGGAEVGDERDEGVGVGVGLVAGAGGRRREQVEGDGRVGGGEALDGLTGVAGRRDVGYGDGDGDAVAGQAAGELNHGVEVAPNHPCVQHHGAAHLLYVALIYVRSYQWGSVYGG</sequence>
<feature type="compositionally biased region" description="Basic and acidic residues" evidence="1">
    <location>
        <begin position="340"/>
        <end position="349"/>
    </location>
</feature>
<keyword evidence="3" id="KW-1185">Reference proteome</keyword>
<protein>
    <submittedName>
        <fullName evidence="2">Uncharacterized protein</fullName>
    </submittedName>
</protein>
<dbReference type="AlphaFoldDB" id="A0A2T7DH39"/>
<feature type="compositionally biased region" description="Basic residues" evidence="1">
    <location>
        <begin position="158"/>
        <end position="178"/>
    </location>
</feature>
<evidence type="ECO:0000313" key="2">
    <source>
        <dbReference type="EMBL" id="PUZ54896.1"/>
    </source>
</evidence>
<dbReference type="EMBL" id="CM009753">
    <property type="protein sequence ID" value="PUZ54896.1"/>
    <property type="molecule type" value="Genomic_DNA"/>
</dbReference>
<feature type="region of interest" description="Disordered" evidence="1">
    <location>
        <begin position="340"/>
        <end position="432"/>
    </location>
</feature>
<reference evidence="2 3" key="1">
    <citation type="submission" date="2018-04" db="EMBL/GenBank/DDBJ databases">
        <title>WGS assembly of Panicum hallii var. hallii HAL2.</title>
        <authorList>
            <person name="Lovell J."/>
            <person name="Jenkins J."/>
            <person name="Lowry D."/>
            <person name="Mamidi S."/>
            <person name="Sreedasyam A."/>
            <person name="Weng X."/>
            <person name="Barry K."/>
            <person name="Bonette J."/>
            <person name="Campitelli B."/>
            <person name="Daum C."/>
            <person name="Gordon S."/>
            <person name="Gould B."/>
            <person name="Lipzen A."/>
            <person name="MacQueen A."/>
            <person name="Palacio-Mejia J."/>
            <person name="Plott C."/>
            <person name="Shakirov E."/>
            <person name="Shu S."/>
            <person name="Yoshinaga Y."/>
            <person name="Zane M."/>
            <person name="Rokhsar D."/>
            <person name="Grimwood J."/>
            <person name="Schmutz J."/>
            <person name="Juenger T."/>
        </authorList>
    </citation>
    <scope>NUCLEOTIDE SEQUENCE [LARGE SCALE GENOMIC DNA]</scope>
    <source>
        <strain evidence="3">cv. HAL2</strain>
    </source>
</reference>
<evidence type="ECO:0000256" key="1">
    <source>
        <dbReference type="SAM" id="MobiDB-lite"/>
    </source>
</evidence>
<name>A0A2T7DH39_9POAL</name>